<dbReference type="PANTHER" id="PTHR32108">
    <property type="entry name" value="DNA-DIRECTED RNA POLYMERASE SUBUNIT ALPHA"/>
    <property type="match status" value="1"/>
</dbReference>
<comment type="caution">
    <text evidence="1">The sequence shown here is derived from an EMBL/GenBank/DDBJ whole genome shotgun (WGS) entry which is preliminary data.</text>
</comment>
<evidence type="ECO:0000313" key="2">
    <source>
        <dbReference type="Proteomes" id="UP000257109"/>
    </source>
</evidence>
<dbReference type="EMBL" id="QJKJ01003281">
    <property type="protein sequence ID" value="RDX99193.1"/>
    <property type="molecule type" value="Genomic_DNA"/>
</dbReference>
<evidence type="ECO:0000313" key="1">
    <source>
        <dbReference type="EMBL" id="RDX99193.1"/>
    </source>
</evidence>
<proteinExistence type="predicted"/>
<feature type="non-terminal residue" evidence="1">
    <location>
        <position position="1"/>
    </location>
</feature>
<gene>
    <name evidence="1" type="ORF">CR513_17776</name>
</gene>
<name>A0A371H935_MUCPR</name>
<accession>A0A371H935</accession>
<reference evidence="1" key="1">
    <citation type="submission" date="2018-05" db="EMBL/GenBank/DDBJ databases">
        <title>Draft genome of Mucuna pruriens seed.</title>
        <authorList>
            <person name="Nnadi N.E."/>
            <person name="Vos R."/>
            <person name="Hasami M.H."/>
            <person name="Devisetty U.K."/>
            <person name="Aguiy J.C."/>
        </authorList>
    </citation>
    <scope>NUCLEOTIDE SEQUENCE [LARGE SCALE GENOMIC DNA]</scope>
    <source>
        <strain evidence="1">JCA_2017</strain>
    </source>
</reference>
<dbReference type="PANTHER" id="PTHR32108:SF9">
    <property type="entry name" value="REVERSE TRANSCRIPTASE RNASE H-LIKE DOMAIN-CONTAINING PROTEIN"/>
    <property type="match status" value="1"/>
</dbReference>
<dbReference type="Proteomes" id="UP000257109">
    <property type="component" value="Unassembled WGS sequence"/>
</dbReference>
<organism evidence="1 2">
    <name type="scientific">Mucuna pruriens</name>
    <name type="common">Velvet bean</name>
    <name type="synonym">Dolichos pruriens</name>
    <dbReference type="NCBI Taxonomy" id="157652"/>
    <lineage>
        <taxon>Eukaryota</taxon>
        <taxon>Viridiplantae</taxon>
        <taxon>Streptophyta</taxon>
        <taxon>Embryophyta</taxon>
        <taxon>Tracheophyta</taxon>
        <taxon>Spermatophyta</taxon>
        <taxon>Magnoliopsida</taxon>
        <taxon>eudicotyledons</taxon>
        <taxon>Gunneridae</taxon>
        <taxon>Pentapetalae</taxon>
        <taxon>rosids</taxon>
        <taxon>fabids</taxon>
        <taxon>Fabales</taxon>
        <taxon>Fabaceae</taxon>
        <taxon>Papilionoideae</taxon>
        <taxon>50 kb inversion clade</taxon>
        <taxon>NPAAA clade</taxon>
        <taxon>indigoferoid/millettioid clade</taxon>
        <taxon>Phaseoleae</taxon>
        <taxon>Mucuna</taxon>
    </lineage>
</organism>
<evidence type="ECO:0008006" key="3">
    <source>
        <dbReference type="Google" id="ProtNLM"/>
    </source>
</evidence>
<protein>
    <recommendedName>
        <fullName evidence="3">Retrotransposon gag domain-containing protein</fullName>
    </recommendedName>
</protein>
<dbReference type="OrthoDB" id="1750196at2759"/>
<dbReference type="AlphaFoldDB" id="A0A371H935"/>
<sequence>MTPDRSRLHNLSKTESNGFKDYAQRWRELAAQVKPPLTKKEMVSMFIETLQSSFYDKVVGSVTSNFADLVMVG</sequence>
<keyword evidence="2" id="KW-1185">Reference proteome</keyword>